<keyword evidence="2" id="KW-1185">Reference proteome</keyword>
<comment type="caution">
    <text evidence="1">The sequence shown here is derived from an EMBL/GenBank/DDBJ whole genome shotgun (WGS) entry which is preliminary data.</text>
</comment>
<name>A0ACC1TDL9_9APHY</name>
<protein>
    <submittedName>
        <fullName evidence="1">Uncharacterized protein</fullName>
    </submittedName>
</protein>
<organism evidence="1 2">
    <name type="scientific">Phlebia brevispora</name>
    <dbReference type="NCBI Taxonomy" id="194682"/>
    <lineage>
        <taxon>Eukaryota</taxon>
        <taxon>Fungi</taxon>
        <taxon>Dikarya</taxon>
        <taxon>Basidiomycota</taxon>
        <taxon>Agaricomycotina</taxon>
        <taxon>Agaricomycetes</taxon>
        <taxon>Polyporales</taxon>
        <taxon>Meruliaceae</taxon>
        <taxon>Phlebia</taxon>
    </lineage>
</organism>
<evidence type="ECO:0000313" key="1">
    <source>
        <dbReference type="EMBL" id="KAJ3559035.1"/>
    </source>
</evidence>
<evidence type="ECO:0000313" key="2">
    <source>
        <dbReference type="Proteomes" id="UP001148662"/>
    </source>
</evidence>
<sequence>MSDSMPRVPRRHRKDDDPKMIGLWKVGRTIGKGSSGRVRIARHSKTGQYAAVKIVSKQLILNSRMSLRDVEGEAERILHGIEREIVIMKLIEHPNIMRLYDVWETSTELFLILEYVEGGELFEYLCSKGKLSTNEALDYFQQIMTAVHYCHSFNIAHRDLKPENLLLDANKNIKVADFGMAAWQGKSDMLQTACGSPHYAAPEVIMGRAYNGACSDVWSCGVILYALLAGRLPFDDEDLATLLEKVKIGKFTMPSSVDPLAQDLIRKMLEKDISKRITVAEVLEHPFYTSQPPRVRSYDIPGLDDIARPLTGKGDIEPDILANLHTLWPGVADEQLLENLTNNKQTWEKGVYHLLVRYRTKHLENYDDEEEERLTAEKRQAKRARSKKKSRRPRSQRDVFRRECGTKQAATDHRNRL</sequence>
<dbReference type="Proteomes" id="UP001148662">
    <property type="component" value="Unassembled WGS sequence"/>
</dbReference>
<dbReference type="EMBL" id="JANHOG010000049">
    <property type="protein sequence ID" value="KAJ3559035.1"/>
    <property type="molecule type" value="Genomic_DNA"/>
</dbReference>
<proteinExistence type="predicted"/>
<accession>A0ACC1TDL9</accession>
<reference evidence="1" key="1">
    <citation type="submission" date="2022-07" db="EMBL/GenBank/DDBJ databases">
        <title>Genome Sequence of Phlebia brevispora.</title>
        <authorList>
            <person name="Buettner E."/>
        </authorList>
    </citation>
    <scope>NUCLEOTIDE SEQUENCE</scope>
    <source>
        <strain evidence="1">MPL23</strain>
    </source>
</reference>
<gene>
    <name evidence="1" type="ORF">NM688_g585</name>
</gene>